<evidence type="ECO:0008006" key="6">
    <source>
        <dbReference type="Google" id="ProtNLM"/>
    </source>
</evidence>
<dbReference type="InterPro" id="IPR036291">
    <property type="entry name" value="NAD(P)-bd_dom_sf"/>
</dbReference>
<dbReference type="PRINTS" id="PR00080">
    <property type="entry name" value="SDRFAMILY"/>
</dbReference>
<dbReference type="SUPFAM" id="SSF51735">
    <property type="entry name" value="NAD(P)-binding Rossmann-fold domains"/>
    <property type="match status" value="1"/>
</dbReference>
<dbReference type="InterPro" id="IPR002347">
    <property type="entry name" value="SDR_fam"/>
</dbReference>
<dbReference type="PANTHER" id="PTHR44196:SF2">
    <property type="entry name" value="SHORT-CHAIN DEHYDROGENASE-RELATED"/>
    <property type="match status" value="1"/>
</dbReference>
<dbReference type="STRING" id="1075417.SAMN05421823_11296"/>
<dbReference type="Proteomes" id="UP000198510">
    <property type="component" value="Unassembled WGS sequence"/>
</dbReference>
<dbReference type="GO" id="GO:0016491">
    <property type="term" value="F:oxidoreductase activity"/>
    <property type="evidence" value="ECO:0007669"/>
    <property type="project" value="UniProtKB-KW"/>
</dbReference>
<dbReference type="Pfam" id="PF00106">
    <property type="entry name" value="adh_short"/>
    <property type="match status" value="1"/>
</dbReference>
<dbReference type="RefSeq" id="WP_143017453.1">
    <property type="nucleotide sequence ID" value="NZ_FNFO01000012.1"/>
</dbReference>
<proteinExistence type="inferred from homology"/>
<accession>A0A1G9SAZ6</accession>
<organism evidence="4 5">
    <name type="scientific">Catalinimonas alkaloidigena</name>
    <dbReference type="NCBI Taxonomy" id="1075417"/>
    <lineage>
        <taxon>Bacteria</taxon>
        <taxon>Pseudomonadati</taxon>
        <taxon>Bacteroidota</taxon>
        <taxon>Cytophagia</taxon>
        <taxon>Cytophagales</taxon>
        <taxon>Catalimonadaceae</taxon>
        <taxon>Catalinimonas</taxon>
    </lineage>
</organism>
<keyword evidence="2" id="KW-0560">Oxidoreductase</keyword>
<dbReference type="AlphaFoldDB" id="A0A1G9SAZ6"/>
<dbReference type="PROSITE" id="PS00061">
    <property type="entry name" value="ADH_SHORT"/>
    <property type="match status" value="1"/>
</dbReference>
<comment type="similarity">
    <text evidence="1 3">Belongs to the short-chain dehydrogenases/reductases (SDR) family.</text>
</comment>
<keyword evidence="5" id="KW-1185">Reference proteome</keyword>
<name>A0A1G9SAZ6_9BACT</name>
<dbReference type="GO" id="GO:0016020">
    <property type="term" value="C:membrane"/>
    <property type="evidence" value="ECO:0007669"/>
    <property type="project" value="TreeGrafter"/>
</dbReference>
<dbReference type="InterPro" id="IPR020904">
    <property type="entry name" value="Sc_DH/Rdtase_CS"/>
</dbReference>
<evidence type="ECO:0000256" key="2">
    <source>
        <dbReference type="ARBA" id="ARBA00023002"/>
    </source>
</evidence>
<dbReference type="PIRSF" id="PIRSF000126">
    <property type="entry name" value="11-beta-HSD1"/>
    <property type="match status" value="1"/>
</dbReference>
<evidence type="ECO:0000256" key="1">
    <source>
        <dbReference type="ARBA" id="ARBA00006484"/>
    </source>
</evidence>
<evidence type="ECO:0000313" key="5">
    <source>
        <dbReference type="Proteomes" id="UP000198510"/>
    </source>
</evidence>
<evidence type="ECO:0000256" key="3">
    <source>
        <dbReference type="RuleBase" id="RU000363"/>
    </source>
</evidence>
<dbReference type="EMBL" id="FNFO01000012">
    <property type="protein sequence ID" value="SDM32656.1"/>
    <property type="molecule type" value="Genomic_DNA"/>
</dbReference>
<dbReference type="Gene3D" id="3.40.50.720">
    <property type="entry name" value="NAD(P)-binding Rossmann-like Domain"/>
    <property type="match status" value="1"/>
</dbReference>
<evidence type="ECO:0000313" key="4">
    <source>
        <dbReference type="EMBL" id="SDM32656.1"/>
    </source>
</evidence>
<dbReference type="PRINTS" id="PR00081">
    <property type="entry name" value="GDHRDH"/>
</dbReference>
<dbReference type="OrthoDB" id="9808814at2"/>
<gene>
    <name evidence="4" type="ORF">SAMN05421823_11296</name>
</gene>
<sequence length="263" mass="29242">MNSFALITGASHGIGLAMAHECARRGLHLLLVALPGSELEDATAELRAAFPHLTVHGFGIDLTEPDAPSRVLAWYRSLDVPLQVLINNAGTGTGGRFERIDWKRYENIMRLNNQALVGMCYQFLPELQTQSEAYLLNMSSLEAFLPLPYKAVYAGSKNFVYGFTLALREELKTSSVSATVICPGSVLTNEEGLERIKAHGAHARIMVMMPDEVARIAIRGLFKKRSVIVPGLLNRSFARLGRVMPTSTKMRILERLFRVYQEH</sequence>
<dbReference type="PANTHER" id="PTHR44196">
    <property type="entry name" value="DEHYDROGENASE/REDUCTASE SDR FAMILY MEMBER 7B"/>
    <property type="match status" value="1"/>
</dbReference>
<protein>
    <recommendedName>
        <fullName evidence="6">Short-chain dehydrogenase</fullName>
    </recommendedName>
</protein>
<reference evidence="4 5" key="1">
    <citation type="submission" date="2016-10" db="EMBL/GenBank/DDBJ databases">
        <authorList>
            <person name="de Groot N.N."/>
        </authorList>
    </citation>
    <scope>NUCLEOTIDE SEQUENCE [LARGE SCALE GENOMIC DNA]</scope>
    <source>
        <strain evidence="4 5">DSM 25186</strain>
    </source>
</reference>